<dbReference type="PRINTS" id="PR01415">
    <property type="entry name" value="ANKYRIN"/>
</dbReference>
<dbReference type="Gene3D" id="1.25.40.20">
    <property type="entry name" value="Ankyrin repeat-containing domain"/>
    <property type="match status" value="2"/>
</dbReference>
<dbReference type="InterPro" id="IPR036770">
    <property type="entry name" value="Ankyrin_rpt-contain_sf"/>
</dbReference>
<keyword evidence="5" id="KW-1185">Reference proteome</keyword>
<evidence type="ECO:0000256" key="3">
    <source>
        <dbReference type="PROSITE-ProRule" id="PRU00023"/>
    </source>
</evidence>
<dbReference type="PANTHER" id="PTHR24189">
    <property type="entry name" value="MYOTROPHIN"/>
    <property type="match status" value="1"/>
</dbReference>
<protein>
    <submittedName>
        <fullName evidence="4">Uncharacterized protein</fullName>
    </submittedName>
</protein>
<dbReference type="SUPFAM" id="SSF48403">
    <property type="entry name" value="Ankyrin repeat"/>
    <property type="match status" value="1"/>
</dbReference>
<sequence length="254" mass="28091">MEDATRDIETLAEAQIMWLAFGHHCACAHTHFVHEAVRHQHLPALRLLLQEGHACDEHCNGRRPLHLAVQTCMVEGDQGHLMARLLLEHGARPDAGPGDDLRKCSPLTDAAQRCCAPAVALLLAHGADPNQADLRGDTPLHIACRYAHPTRGPPLPHAEALGRTVQERIVDLLLQRGADPSQRDHAGQPPIAHIPRQSACLRQKLQRAERWWCQRGFRVVCASFARDRPPAEDRLTTSACLGKVDIVQVIGSYF</sequence>
<accession>A0ABN9UJ86</accession>
<proteinExistence type="predicted"/>
<keyword evidence="2 3" id="KW-0040">ANK repeat</keyword>
<organism evidence="4 5">
    <name type="scientific">Prorocentrum cordatum</name>
    <dbReference type="NCBI Taxonomy" id="2364126"/>
    <lineage>
        <taxon>Eukaryota</taxon>
        <taxon>Sar</taxon>
        <taxon>Alveolata</taxon>
        <taxon>Dinophyceae</taxon>
        <taxon>Prorocentrales</taxon>
        <taxon>Prorocentraceae</taxon>
        <taxon>Prorocentrum</taxon>
    </lineage>
</organism>
<comment type="caution">
    <text evidence="4">The sequence shown here is derived from an EMBL/GenBank/DDBJ whole genome shotgun (WGS) entry which is preliminary data.</text>
</comment>
<keyword evidence="1" id="KW-0677">Repeat</keyword>
<name>A0ABN9UJ86_9DINO</name>
<evidence type="ECO:0000313" key="5">
    <source>
        <dbReference type="Proteomes" id="UP001189429"/>
    </source>
</evidence>
<evidence type="ECO:0000313" key="4">
    <source>
        <dbReference type="EMBL" id="CAK0859254.1"/>
    </source>
</evidence>
<dbReference type="Pfam" id="PF12796">
    <property type="entry name" value="Ank_2"/>
    <property type="match status" value="1"/>
</dbReference>
<reference evidence="4" key="1">
    <citation type="submission" date="2023-10" db="EMBL/GenBank/DDBJ databases">
        <authorList>
            <person name="Chen Y."/>
            <person name="Shah S."/>
            <person name="Dougan E. K."/>
            <person name="Thang M."/>
            <person name="Chan C."/>
        </authorList>
    </citation>
    <scope>NUCLEOTIDE SEQUENCE [LARGE SCALE GENOMIC DNA]</scope>
</reference>
<dbReference type="InterPro" id="IPR050745">
    <property type="entry name" value="Multifunctional_regulatory"/>
</dbReference>
<evidence type="ECO:0000256" key="2">
    <source>
        <dbReference type="ARBA" id="ARBA00023043"/>
    </source>
</evidence>
<feature type="repeat" description="ANK" evidence="3">
    <location>
        <begin position="60"/>
        <end position="98"/>
    </location>
</feature>
<dbReference type="Proteomes" id="UP001189429">
    <property type="component" value="Unassembled WGS sequence"/>
</dbReference>
<dbReference type="InterPro" id="IPR002110">
    <property type="entry name" value="Ankyrin_rpt"/>
</dbReference>
<evidence type="ECO:0000256" key="1">
    <source>
        <dbReference type="ARBA" id="ARBA00022737"/>
    </source>
</evidence>
<dbReference type="PROSITE" id="PS50297">
    <property type="entry name" value="ANK_REP_REGION"/>
    <property type="match status" value="1"/>
</dbReference>
<dbReference type="PROSITE" id="PS50088">
    <property type="entry name" value="ANK_REPEAT"/>
    <property type="match status" value="2"/>
</dbReference>
<gene>
    <name evidence="4" type="ORF">PCOR1329_LOCUS48673</name>
</gene>
<feature type="repeat" description="ANK" evidence="3">
    <location>
        <begin position="135"/>
        <end position="185"/>
    </location>
</feature>
<dbReference type="SMART" id="SM00248">
    <property type="entry name" value="ANK"/>
    <property type="match status" value="4"/>
</dbReference>
<dbReference type="PANTHER" id="PTHR24189:SF50">
    <property type="entry name" value="ANKYRIN REPEAT AND SOCS BOX PROTEIN 2"/>
    <property type="match status" value="1"/>
</dbReference>
<dbReference type="EMBL" id="CAUYUJ010015882">
    <property type="protein sequence ID" value="CAK0859254.1"/>
    <property type="molecule type" value="Genomic_DNA"/>
</dbReference>